<dbReference type="GO" id="GO:0005886">
    <property type="term" value="C:plasma membrane"/>
    <property type="evidence" value="ECO:0007669"/>
    <property type="project" value="UniProtKB-SubCell"/>
</dbReference>
<dbReference type="InterPro" id="IPR010290">
    <property type="entry name" value="TM_effector"/>
</dbReference>
<dbReference type="CDD" id="cd06173">
    <property type="entry name" value="MFS_MefA_like"/>
    <property type="match status" value="1"/>
</dbReference>
<evidence type="ECO:0000256" key="5">
    <source>
        <dbReference type="ARBA" id="ARBA00022989"/>
    </source>
</evidence>
<dbReference type="EMBL" id="JALJEJ010000002">
    <property type="protein sequence ID" value="MCJ8209286.1"/>
    <property type="molecule type" value="Genomic_DNA"/>
</dbReference>
<keyword evidence="5 7" id="KW-1133">Transmembrane helix</keyword>
<dbReference type="Pfam" id="PF05977">
    <property type="entry name" value="MFS_3"/>
    <property type="match status" value="1"/>
</dbReference>
<feature type="transmembrane region" description="Helical" evidence="7">
    <location>
        <begin position="141"/>
        <end position="157"/>
    </location>
</feature>
<dbReference type="Gene3D" id="1.20.1250.20">
    <property type="entry name" value="MFS general substrate transporter like domains"/>
    <property type="match status" value="1"/>
</dbReference>
<evidence type="ECO:0000313" key="9">
    <source>
        <dbReference type="EMBL" id="MCJ8209286.1"/>
    </source>
</evidence>
<evidence type="ECO:0000259" key="8">
    <source>
        <dbReference type="PROSITE" id="PS50850"/>
    </source>
</evidence>
<keyword evidence="4 7" id="KW-0812">Transmembrane</keyword>
<organism evidence="9 10">
    <name type="scientific">Mucilaginibacter straminoryzae</name>
    <dbReference type="NCBI Taxonomy" id="2932774"/>
    <lineage>
        <taxon>Bacteria</taxon>
        <taxon>Pseudomonadati</taxon>
        <taxon>Bacteroidota</taxon>
        <taxon>Sphingobacteriia</taxon>
        <taxon>Sphingobacteriales</taxon>
        <taxon>Sphingobacteriaceae</taxon>
        <taxon>Mucilaginibacter</taxon>
    </lineage>
</organism>
<evidence type="ECO:0000256" key="1">
    <source>
        <dbReference type="ARBA" id="ARBA00004651"/>
    </source>
</evidence>
<feature type="transmembrane region" description="Helical" evidence="7">
    <location>
        <begin position="102"/>
        <end position="120"/>
    </location>
</feature>
<dbReference type="PANTHER" id="PTHR23513">
    <property type="entry name" value="INTEGRAL MEMBRANE EFFLUX PROTEIN-RELATED"/>
    <property type="match status" value="1"/>
</dbReference>
<dbReference type="PANTHER" id="PTHR23513:SF11">
    <property type="entry name" value="STAPHYLOFERRIN A TRANSPORTER"/>
    <property type="match status" value="1"/>
</dbReference>
<evidence type="ECO:0000256" key="2">
    <source>
        <dbReference type="ARBA" id="ARBA00022448"/>
    </source>
</evidence>
<reference evidence="9" key="1">
    <citation type="submission" date="2022-04" db="EMBL/GenBank/DDBJ databases">
        <title>Mucilaginibacter sp. RS28 isolated from freshwater.</title>
        <authorList>
            <person name="Ko S.-R."/>
        </authorList>
    </citation>
    <scope>NUCLEOTIDE SEQUENCE</scope>
    <source>
        <strain evidence="9">RS28</strain>
    </source>
</reference>
<feature type="transmembrane region" description="Helical" evidence="7">
    <location>
        <begin position="76"/>
        <end position="96"/>
    </location>
</feature>
<dbReference type="InterPro" id="IPR020846">
    <property type="entry name" value="MFS_dom"/>
</dbReference>
<protein>
    <submittedName>
        <fullName evidence="9">MFS transporter</fullName>
    </submittedName>
</protein>
<feature type="transmembrane region" description="Helical" evidence="7">
    <location>
        <begin position="311"/>
        <end position="334"/>
    </location>
</feature>
<dbReference type="PROSITE" id="PS50850">
    <property type="entry name" value="MFS"/>
    <property type="match status" value="1"/>
</dbReference>
<dbReference type="InterPro" id="IPR036259">
    <property type="entry name" value="MFS_trans_sf"/>
</dbReference>
<dbReference type="SUPFAM" id="SSF103473">
    <property type="entry name" value="MFS general substrate transporter"/>
    <property type="match status" value="1"/>
</dbReference>
<feature type="domain" description="Major facilitator superfamily (MFS) profile" evidence="8">
    <location>
        <begin position="218"/>
        <end position="416"/>
    </location>
</feature>
<evidence type="ECO:0000256" key="6">
    <source>
        <dbReference type="ARBA" id="ARBA00023136"/>
    </source>
</evidence>
<keyword evidence="3" id="KW-1003">Cell membrane</keyword>
<feature type="transmembrane region" description="Helical" evidence="7">
    <location>
        <begin position="12"/>
        <end position="30"/>
    </location>
</feature>
<keyword evidence="2" id="KW-0813">Transport</keyword>
<keyword evidence="10" id="KW-1185">Reference proteome</keyword>
<feature type="transmembrane region" description="Helical" evidence="7">
    <location>
        <begin position="224"/>
        <end position="246"/>
    </location>
</feature>
<feature type="transmembrane region" description="Helical" evidence="7">
    <location>
        <begin position="163"/>
        <end position="190"/>
    </location>
</feature>
<dbReference type="RefSeq" id="WP_245129117.1">
    <property type="nucleotide sequence ID" value="NZ_JALJEJ010000002.1"/>
</dbReference>
<dbReference type="AlphaFoldDB" id="A0A9X1X284"/>
<dbReference type="Proteomes" id="UP001139450">
    <property type="component" value="Unassembled WGS sequence"/>
</dbReference>
<comment type="caution">
    <text evidence="9">The sequence shown here is derived from an EMBL/GenBank/DDBJ whole genome shotgun (WGS) entry which is preliminary data.</text>
</comment>
<sequence>MSSTFRSLQYPNFRLYFIGQSLSLIGTWMERIAINWVVYSISHSALMLGVVNFSGQLPTLLLSPYGGAMSDRHNRYRILLTTQIAAMIQASIMATLILSKVYSLPAIMCLSVVLGIINAFDTPARQSLMIRLIDDKSDLQNAIALNSSMVNVARLIGPAVAGILLVTVGSGICFLLNAISFLAVIACLLLMKLKPETRPAATDTVWQGLKSGFEYLKQARDIKLIILLMAFTSFFTMTYTTLLPIFAKDIFKGNAGTYSLLNSLSGLGALAGAVYMAGLKSTKNLRHTVVYACMLFSASIAAVALCSKLWVALIFICFSGLGMMTQIAGTNTFIQTTVDNRMRGRVISFYVMAFMGMQPLGSFVVGLAAHHISARHVLLIEGLCGFVAAIVFGLCLKRSAAQQIAHSAEEPAQLIP</sequence>
<feature type="transmembrane region" description="Helical" evidence="7">
    <location>
        <begin position="289"/>
        <end position="305"/>
    </location>
</feature>
<accession>A0A9X1X284</accession>
<feature type="transmembrane region" description="Helical" evidence="7">
    <location>
        <begin position="258"/>
        <end position="277"/>
    </location>
</feature>
<dbReference type="GO" id="GO:0022857">
    <property type="term" value="F:transmembrane transporter activity"/>
    <property type="evidence" value="ECO:0007669"/>
    <property type="project" value="InterPro"/>
</dbReference>
<feature type="transmembrane region" description="Helical" evidence="7">
    <location>
        <begin position="36"/>
        <end position="55"/>
    </location>
</feature>
<comment type="subcellular location">
    <subcellularLocation>
        <location evidence="1">Cell membrane</location>
        <topology evidence="1">Multi-pass membrane protein</topology>
    </subcellularLocation>
</comment>
<evidence type="ECO:0000256" key="7">
    <source>
        <dbReference type="SAM" id="Phobius"/>
    </source>
</evidence>
<evidence type="ECO:0000256" key="4">
    <source>
        <dbReference type="ARBA" id="ARBA00022692"/>
    </source>
</evidence>
<keyword evidence="6 7" id="KW-0472">Membrane</keyword>
<evidence type="ECO:0000256" key="3">
    <source>
        <dbReference type="ARBA" id="ARBA00022475"/>
    </source>
</evidence>
<evidence type="ECO:0000313" key="10">
    <source>
        <dbReference type="Proteomes" id="UP001139450"/>
    </source>
</evidence>
<gene>
    <name evidence="9" type="ORF">MUY27_06170</name>
</gene>
<feature type="transmembrane region" description="Helical" evidence="7">
    <location>
        <begin position="346"/>
        <end position="370"/>
    </location>
</feature>
<proteinExistence type="predicted"/>
<name>A0A9X1X284_9SPHI</name>
<feature type="transmembrane region" description="Helical" evidence="7">
    <location>
        <begin position="376"/>
        <end position="396"/>
    </location>
</feature>